<evidence type="ECO:0000256" key="1">
    <source>
        <dbReference type="ARBA" id="ARBA00022491"/>
    </source>
</evidence>
<dbReference type="InterPro" id="IPR039538">
    <property type="entry name" value="BetI_C"/>
</dbReference>
<evidence type="ECO:0000259" key="6">
    <source>
        <dbReference type="PROSITE" id="PS50977"/>
    </source>
</evidence>
<dbReference type="Pfam" id="PF00440">
    <property type="entry name" value="TetR_N"/>
    <property type="match status" value="1"/>
</dbReference>
<evidence type="ECO:0000256" key="5">
    <source>
        <dbReference type="PROSITE-ProRule" id="PRU00335"/>
    </source>
</evidence>
<evidence type="ECO:0000256" key="4">
    <source>
        <dbReference type="ARBA" id="ARBA00023163"/>
    </source>
</evidence>
<dbReference type="InterPro" id="IPR009057">
    <property type="entry name" value="Homeodomain-like_sf"/>
</dbReference>
<dbReference type="Gene3D" id="1.10.357.10">
    <property type="entry name" value="Tetracycline Repressor, domain 2"/>
    <property type="match status" value="1"/>
</dbReference>
<feature type="domain" description="HTH tetR-type" evidence="6">
    <location>
        <begin position="1"/>
        <end position="37"/>
    </location>
</feature>
<name>A0A245ZUQ5_9SPHN</name>
<dbReference type="PANTHER" id="PTHR30055">
    <property type="entry name" value="HTH-TYPE TRANSCRIPTIONAL REGULATOR RUTR"/>
    <property type="match status" value="1"/>
</dbReference>
<dbReference type="PANTHER" id="PTHR30055:SF234">
    <property type="entry name" value="HTH-TYPE TRANSCRIPTIONAL REGULATOR BETI"/>
    <property type="match status" value="1"/>
</dbReference>
<dbReference type="InterPro" id="IPR050109">
    <property type="entry name" value="HTH-type_TetR-like_transc_reg"/>
</dbReference>
<dbReference type="EMBL" id="NBBI01000001">
    <property type="protein sequence ID" value="OWK33474.1"/>
    <property type="molecule type" value="Genomic_DNA"/>
</dbReference>
<keyword evidence="3 5" id="KW-0238">DNA-binding</keyword>
<dbReference type="Proteomes" id="UP000197290">
    <property type="component" value="Unassembled WGS sequence"/>
</dbReference>
<keyword evidence="8" id="KW-1185">Reference proteome</keyword>
<dbReference type="InterPro" id="IPR036271">
    <property type="entry name" value="Tet_transcr_reg_TetR-rel_C_sf"/>
</dbReference>
<organism evidence="7 8">
    <name type="scientific">Sphingomonas dokdonensis</name>
    <dbReference type="NCBI Taxonomy" id="344880"/>
    <lineage>
        <taxon>Bacteria</taxon>
        <taxon>Pseudomonadati</taxon>
        <taxon>Pseudomonadota</taxon>
        <taxon>Alphaproteobacteria</taxon>
        <taxon>Sphingomonadales</taxon>
        <taxon>Sphingomonadaceae</taxon>
        <taxon>Sphingomonas</taxon>
    </lineage>
</organism>
<dbReference type="GO" id="GO:0000976">
    <property type="term" value="F:transcription cis-regulatory region binding"/>
    <property type="evidence" value="ECO:0007669"/>
    <property type="project" value="TreeGrafter"/>
</dbReference>
<evidence type="ECO:0000256" key="2">
    <source>
        <dbReference type="ARBA" id="ARBA00023015"/>
    </source>
</evidence>
<proteinExistence type="predicted"/>
<comment type="caution">
    <text evidence="5">Lacks conserved residue(s) required for the propagation of feature annotation.</text>
</comment>
<dbReference type="InterPro" id="IPR001647">
    <property type="entry name" value="HTH_TetR"/>
</dbReference>
<keyword evidence="4" id="KW-0804">Transcription</keyword>
<dbReference type="SUPFAM" id="SSF48498">
    <property type="entry name" value="Tetracyclin repressor-like, C-terminal domain"/>
    <property type="match status" value="1"/>
</dbReference>
<gene>
    <name evidence="7" type="ORF">SPDO_03530</name>
</gene>
<evidence type="ECO:0000313" key="7">
    <source>
        <dbReference type="EMBL" id="OWK33474.1"/>
    </source>
</evidence>
<accession>A0A245ZUQ5</accession>
<evidence type="ECO:0000313" key="8">
    <source>
        <dbReference type="Proteomes" id="UP000197290"/>
    </source>
</evidence>
<sequence>MAQIAQASGIAVGQIYRDFANKEAIVAAIVERDLEEYLHESGLCAAGATGDPEAVRQWIRTFVACEKKPDTGRLVAEIMAESSRNERVAEITRNLQQQLRRELTAALQLLVPVNTDPEQLDQVAEMIHTISTGVFHRRVIDPEDPGPAVIDTLMACINASIDQLRPPSGEKRPAVRTLTAAP</sequence>
<dbReference type="Pfam" id="PF13977">
    <property type="entry name" value="TetR_C_6"/>
    <property type="match status" value="1"/>
</dbReference>
<protein>
    <recommendedName>
        <fullName evidence="6">HTH tetR-type domain-containing protein</fullName>
    </recommendedName>
</protein>
<dbReference type="SUPFAM" id="SSF46689">
    <property type="entry name" value="Homeodomain-like"/>
    <property type="match status" value="1"/>
</dbReference>
<keyword evidence="2" id="KW-0805">Transcription regulation</keyword>
<comment type="caution">
    <text evidence="7">The sequence shown here is derived from an EMBL/GenBank/DDBJ whole genome shotgun (WGS) entry which is preliminary data.</text>
</comment>
<keyword evidence="1" id="KW-0678">Repressor</keyword>
<dbReference type="AlphaFoldDB" id="A0A245ZUQ5"/>
<evidence type="ECO:0000256" key="3">
    <source>
        <dbReference type="ARBA" id="ARBA00023125"/>
    </source>
</evidence>
<dbReference type="GO" id="GO:0003700">
    <property type="term" value="F:DNA-binding transcription factor activity"/>
    <property type="evidence" value="ECO:0007669"/>
    <property type="project" value="TreeGrafter"/>
</dbReference>
<dbReference type="PROSITE" id="PS50977">
    <property type="entry name" value="HTH_TETR_2"/>
    <property type="match status" value="1"/>
</dbReference>
<reference evidence="7 8" key="1">
    <citation type="submission" date="2017-03" db="EMBL/GenBank/DDBJ databases">
        <title>Genome sequence of Sphingomonas dokdonensis DSM 21029.</title>
        <authorList>
            <person name="Poehlein A."/>
            <person name="Wuebbeler J.H."/>
            <person name="Steinbuechel A."/>
            <person name="Daniel R."/>
        </authorList>
    </citation>
    <scope>NUCLEOTIDE SEQUENCE [LARGE SCALE GENOMIC DNA]</scope>
    <source>
        <strain evidence="7 8">DSM 21029</strain>
    </source>
</reference>